<evidence type="ECO:0000313" key="2">
    <source>
        <dbReference type="EMBL" id="CAD5215044.1"/>
    </source>
</evidence>
<keyword evidence="1" id="KW-0472">Membrane</keyword>
<evidence type="ECO:0000313" key="3">
    <source>
        <dbReference type="Proteomes" id="UP000614601"/>
    </source>
</evidence>
<comment type="caution">
    <text evidence="2">The sequence shown here is derived from an EMBL/GenBank/DDBJ whole genome shotgun (WGS) entry which is preliminary data.</text>
</comment>
<reference evidence="2" key="1">
    <citation type="submission" date="2020-09" db="EMBL/GenBank/DDBJ databases">
        <authorList>
            <person name="Kikuchi T."/>
        </authorList>
    </citation>
    <scope>NUCLEOTIDE SEQUENCE</scope>
    <source>
        <strain evidence="2">SH1</strain>
    </source>
</reference>
<evidence type="ECO:0000256" key="1">
    <source>
        <dbReference type="SAM" id="Phobius"/>
    </source>
</evidence>
<dbReference type="OrthoDB" id="5832893at2759"/>
<name>A0A811KIU3_9BILA</name>
<keyword evidence="3" id="KW-1185">Reference proteome</keyword>
<dbReference type="EMBL" id="CAJFCW020000003">
    <property type="protein sequence ID" value="CAG9103526.1"/>
    <property type="molecule type" value="Genomic_DNA"/>
</dbReference>
<dbReference type="EMBL" id="CAJFDH010000003">
    <property type="protein sequence ID" value="CAD5215044.1"/>
    <property type="molecule type" value="Genomic_DNA"/>
</dbReference>
<accession>A0A811KIU3</accession>
<keyword evidence="1" id="KW-1133">Transmembrane helix</keyword>
<keyword evidence="1" id="KW-0812">Transmembrane</keyword>
<dbReference type="AlphaFoldDB" id="A0A811KIU3"/>
<gene>
    <name evidence="2" type="ORF">BOKJ2_LOCUS5896</name>
</gene>
<proteinExistence type="predicted"/>
<dbReference type="Proteomes" id="UP000614601">
    <property type="component" value="Unassembled WGS sequence"/>
</dbReference>
<sequence>MSYVLKTLSSTSITVVRCRSTFYQPRKTAFQLPKFARKFLYRYPKVPFLIPVGLIVGIMLMPVYEGFRVSRVLDKEDYLDYKTQNDAMIRDRAKYGTNLYIPFLNSKKRDEDLLEFYKKRTQERRALKKAMASESQ</sequence>
<dbReference type="Proteomes" id="UP000783686">
    <property type="component" value="Unassembled WGS sequence"/>
</dbReference>
<protein>
    <submittedName>
        <fullName evidence="2">Uncharacterized protein</fullName>
    </submittedName>
</protein>
<feature type="transmembrane region" description="Helical" evidence="1">
    <location>
        <begin position="48"/>
        <end position="67"/>
    </location>
</feature>
<organism evidence="2 3">
    <name type="scientific">Bursaphelenchus okinawaensis</name>
    <dbReference type="NCBI Taxonomy" id="465554"/>
    <lineage>
        <taxon>Eukaryota</taxon>
        <taxon>Metazoa</taxon>
        <taxon>Ecdysozoa</taxon>
        <taxon>Nematoda</taxon>
        <taxon>Chromadorea</taxon>
        <taxon>Rhabditida</taxon>
        <taxon>Tylenchina</taxon>
        <taxon>Tylenchomorpha</taxon>
        <taxon>Aphelenchoidea</taxon>
        <taxon>Aphelenchoididae</taxon>
        <taxon>Bursaphelenchus</taxon>
    </lineage>
</organism>